<keyword evidence="4 7" id="KW-0812">Transmembrane</keyword>
<evidence type="ECO:0000256" key="6">
    <source>
        <dbReference type="ARBA" id="ARBA00023136"/>
    </source>
</evidence>
<keyword evidence="6 8" id="KW-0472">Membrane</keyword>
<sequence length="143" mass="15717">MPLKTHIDETPTLNLTPMIDIVFLLIIFFMVGTKFTELERKIGLEVPAVNDVGALTAAPERKVVNIYRDGRIMLDRQELTVEQLQASLVAARGEYEDLGVLVRGDAEIPFQSVASVLNACRSAGISEMGISVRLAQQTTTSTR</sequence>
<evidence type="ECO:0000313" key="9">
    <source>
        <dbReference type="EMBL" id="EAQ77756.1"/>
    </source>
</evidence>
<dbReference type="InterPro" id="IPR003400">
    <property type="entry name" value="ExbD"/>
</dbReference>
<organism evidence="9 10">
    <name type="scientific">Blastopirellula marina DSM 3645</name>
    <dbReference type="NCBI Taxonomy" id="314230"/>
    <lineage>
        <taxon>Bacteria</taxon>
        <taxon>Pseudomonadati</taxon>
        <taxon>Planctomycetota</taxon>
        <taxon>Planctomycetia</taxon>
        <taxon>Pirellulales</taxon>
        <taxon>Pirellulaceae</taxon>
        <taxon>Blastopirellula</taxon>
    </lineage>
</organism>
<comment type="similarity">
    <text evidence="2 7">Belongs to the ExbD/TolR family.</text>
</comment>
<dbReference type="eggNOG" id="COG0848">
    <property type="taxonomic scope" value="Bacteria"/>
</dbReference>
<evidence type="ECO:0000256" key="4">
    <source>
        <dbReference type="ARBA" id="ARBA00022692"/>
    </source>
</evidence>
<dbReference type="EMBL" id="AANZ01000028">
    <property type="protein sequence ID" value="EAQ77756.1"/>
    <property type="molecule type" value="Genomic_DNA"/>
</dbReference>
<comment type="subcellular location">
    <subcellularLocation>
        <location evidence="1">Cell membrane</location>
        <topology evidence="1">Single-pass membrane protein</topology>
    </subcellularLocation>
    <subcellularLocation>
        <location evidence="7">Cell membrane</location>
        <topology evidence="7">Single-pass type II membrane protein</topology>
    </subcellularLocation>
</comment>
<proteinExistence type="inferred from homology"/>
<protein>
    <submittedName>
        <fullName evidence="9">Probable biopolymer transport ExbD protein</fullName>
    </submittedName>
</protein>
<evidence type="ECO:0000256" key="2">
    <source>
        <dbReference type="ARBA" id="ARBA00005811"/>
    </source>
</evidence>
<dbReference type="STRING" id="314230.DSM3645_25342"/>
<reference evidence="9 10" key="1">
    <citation type="submission" date="2006-02" db="EMBL/GenBank/DDBJ databases">
        <authorList>
            <person name="Amann R."/>
            <person name="Ferriera S."/>
            <person name="Johnson J."/>
            <person name="Kravitz S."/>
            <person name="Halpern A."/>
            <person name="Remington K."/>
            <person name="Beeson K."/>
            <person name="Tran B."/>
            <person name="Rogers Y.-H."/>
            <person name="Friedman R."/>
            <person name="Venter J.C."/>
        </authorList>
    </citation>
    <scope>NUCLEOTIDE SEQUENCE [LARGE SCALE GENOMIC DNA]</scope>
    <source>
        <strain evidence="9 10">DSM 3645</strain>
    </source>
</reference>
<evidence type="ECO:0000256" key="8">
    <source>
        <dbReference type="SAM" id="Phobius"/>
    </source>
</evidence>
<evidence type="ECO:0000256" key="7">
    <source>
        <dbReference type="RuleBase" id="RU003879"/>
    </source>
</evidence>
<dbReference type="Gene3D" id="3.30.420.270">
    <property type="match status" value="1"/>
</dbReference>
<dbReference type="GO" id="GO:0015031">
    <property type="term" value="P:protein transport"/>
    <property type="evidence" value="ECO:0007669"/>
    <property type="project" value="UniProtKB-KW"/>
</dbReference>
<gene>
    <name evidence="9" type="ORF">DSM3645_25342</name>
</gene>
<dbReference type="AlphaFoldDB" id="A4A0D6"/>
<evidence type="ECO:0000256" key="3">
    <source>
        <dbReference type="ARBA" id="ARBA00022475"/>
    </source>
</evidence>
<dbReference type="Proteomes" id="UP000004358">
    <property type="component" value="Unassembled WGS sequence"/>
</dbReference>
<evidence type="ECO:0000256" key="1">
    <source>
        <dbReference type="ARBA" id="ARBA00004162"/>
    </source>
</evidence>
<dbReference type="GO" id="GO:0022857">
    <property type="term" value="F:transmembrane transporter activity"/>
    <property type="evidence" value="ECO:0007669"/>
    <property type="project" value="InterPro"/>
</dbReference>
<dbReference type="RefSeq" id="WP_002652963.1">
    <property type="nucleotide sequence ID" value="NZ_CH672376.1"/>
</dbReference>
<dbReference type="Pfam" id="PF02472">
    <property type="entry name" value="ExbD"/>
    <property type="match status" value="1"/>
</dbReference>
<feature type="transmembrane region" description="Helical" evidence="8">
    <location>
        <begin position="12"/>
        <end position="31"/>
    </location>
</feature>
<dbReference type="GO" id="GO:0005886">
    <property type="term" value="C:plasma membrane"/>
    <property type="evidence" value="ECO:0007669"/>
    <property type="project" value="UniProtKB-SubCell"/>
</dbReference>
<keyword evidence="7" id="KW-0813">Transport</keyword>
<dbReference type="PANTHER" id="PTHR30558:SF3">
    <property type="entry name" value="BIOPOLYMER TRANSPORT PROTEIN EXBD-RELATED"/>
    <property type="match status" value="1"/>
</dbReference>
<keyword evidence="3" id="KW-1003">Cell membrane</keyword>
<dbReference type="HOGENOM" id="CLU_085305_3_1_0"/>
<dbReference type="OrthoDB" id="9793581at2"/>
<dbReference type="PANTHER" id="PTHR30558">
    <property type="entry name" value="EXBD MEMBRANE COMPONENT OF PMF-DRIVEN MACROMOLECULE IMPORT SYSTEM"/>
    <property type="match status" value="1"/>
</dbReference>
<keyword evidence="5 8" id="KW-1133">Transmembrane helix</keyword>
<evidence type="ECO:0000256" key="5">
    <source>
        <dbReference type="ARBA" id="ARBA00022989"/>
    </source>
</evidence>
<accession>A4A0D6</accession>
<comment type="caution">
    <text evidence="9">The sequence shown here is derived from an EMBL/GenBank/DDBJ whole genome shotgun (WGS) entry which is preliminary data.</text>
</comment>
<name>A4A0D6_9BACT</name>
<evidence type="ECO:0000313" key="10">
    <source>
        <dbReference type="Proteomes" id="UP000004358"/>
    </source>
</evidence>
<keyword evidence="7" id="KW-0653">Protein transport</keyword>